<feature type="binding site" evidence="19">
    <location>
        <position position="1006"/>
    </location>
    <ligand>
        <name>Mg(2+)</name>
        <dbReference type="ChEBI" id="CHEBI:18420"/>
        <label>2</label>
    </ligand>
</feature>
<comment type="function">
    <text evidence="16">Catalyzes the production of L-lysyl-tRNA(Lys)transfer and the transfer of a lysyl group from L-lysyl-tRNA(Lys) to membrane-bound phosphatidylglycerol (PG), which produces lysylphosphatidylglycerol (LPG), one of the components of the bacterial membrane with a positive net charge. LPG synthesis contributes to the resistance to cationic antimicrobial peptides (CAMPs) and likely protects M.tuberculosis against the CAMPs produced by competiting microorganisms (bacteriocins). In fact, the modification of anionic phosphatidylglycerol with positively charged L-lysine results in repulsion of the peptides.</text>
</comment>
<dbReference type="Gene3D" id="2.40.50.140">
    <property type="entry name" value="Nucleic acid-binding proteins"/>
    <property type="match status" value="1"/>
</dbReference>
<dbReference type="InterPro" id="IPR012340">
    <property type="entry name" value="NA-bd_OB-fold"/>
</dbReference>
<dbReference type="Gene3D" id="3.30.930.10">
    <property type="entry name" value="Bira Bifunctional Protein, Domain 2"/>
    <property type="match status" value="1"/>
</dbReference>
<keyword evidence="19" id="KW-0963">Cytoplasm</keyword>
<dbReference type="InterPro" id="IPR004364">
    <property type="entry name" value="Aa-tRNA-synt_II"/>
</dbReference>
<feature type="transmembrane region" description="Helical" evidence="20">
    <location>
        <begin position="12"/>
        <end position="35"/>
    </location>
</feature>
<evidence type="ECO:0000256" key="1">
    <source>
        <dbReference type="ARBA" id="ARBA00004651"/>
    </source>
</evidence>
<name>A0ABQ3X7Z4_9ACTN</name>
<dbReference type="EMBL" id="BOMG01000042">
    <property type="protein sequence ID" value="GID54631.1"/>
    <property type="molecule type" value="Genomic_DNA"/>
</dbReference>
<evidence type="ECO:0000256" key="17">
    <source>
        <dbReference type="ARBA" id="ARBA00047540"/>
    </source>
</evidence>
<comment type="subcellular location">
    <subcellularLocation>
        <location evidence="1">Cell membrane</location>
        <topology evidence="1">Multi-pass membrane protein</topology>
    </subcellularLocation>
    <subcellularLocation>
        <location evidence="19">Cytoplasm</location>
    </subcellularLocation>
</comment>
<sequence length="1092" mass="119001">MVNSRFAHWPGRVVTIAGIWVVLSFPFRGFGWTWWVDYGFGMLNVPAEPNLFIAAVLLLMGSALRRRLRAAFLLLLVYQVCATVLDAAVLVAGVVFWNDLSAADLDLSRTDVVLTGVATVLSTIVVILLWRSRRAFPARLGRGSWLWATSVLAAGLITAWSLAFALTMLFPDTLRGSGERVVWANRSALGLSPAGDNAGLNGHHGYHWVSVAASTVSALVLLVAVGLFLRSARAKQYLDTDAELHLRRLLLTDGEDDSLGWFATRRDKSVIFSPDGRAAVTYRVVASVSLASADPIGHQASWPAAIGAWRAEARRHGWFTAVLSASETGATAYVSAGLKALGIGDEAILDVAGFTLQPKTMRPVRRAVDRVRAAGYTCQVRRQAAIGADELAELDRVAATWRDGGTERGFSMALGRFGDAADGRSVVVTAHDDHGLVRGILTFVTWGVRGLSLDLMRADRTAENGLTEFLVAGLVEACPDLGVRRISLNFAMFRSVFSSADGVGAGPVIRVTDAVLGLASRFWQLESLYRANAKYLPAWVPRFLCFDSSLALSRAVYAAARAEGFLPSLLPPVPAPDAAFAEAVRAQEDQLLRPPRPERRLSQQQRARLEKRDRLVRDGVEPYPVAVARTTTLAAVRETHPGLPPDARTGVQVSVTGRIRALRDLGGVIFARLRDGDTDLQVMLTAATTPADVLRRWRRTVDLGDHVSVTGEVATSRRGELSILATDWAMAAKCLRPLPDEHAGFTDPEARVAQRHLDLLVNPEAMRVLRDRSTAVRALRDAFAVRGFTEVETPMLQTVHGGAAARPFVTHINAYDMELFLRIAPELYLKRLCVAGMDRVFELNRNFRNEGADATHNPEFTSLEAYQAYADYDTMRLLTRELILETATAVHGEPVAARPEGRVDLTEPWAVVTVHEAVSKATGASLTSDTPADRVREVCAAHGVHAPADASAGELVVELYDALVEKQTTYPTFYTDFPLETSPLTRTHRTDAKLAERWDLVAYGMELGTAYSELIDPTDQRERLTAQSLKAAAGDPEAMRVDEAFLSALEYAMPPTGGLGLGVDRIVMLLTGTPIRATLAFPFHRPAVHWPT</sequence>
<dbReference type="InterPro" id="IPR004365">
    <property type="entry name" value="NA-bd_OB_tRNA"/>
</dbReference>
<dbReference type="InterPro" id="IPR044136">
    <property type="entry name" value="Lys-tRNA-ligase_II_N"/>
</dbReference>
<keyword evidence="9 19" id="KW-0547">Nucleotide-binding</keyword>
<evidence type="ECO:0000256" key="10">
    <source>
        <dbReference type="ARBA" id="ARBA00022840"/>
    </source>
</evidence>
<keyword evidence="4" id="KW-1003">Cell membrane</keyword>
<dbReference type="Pfam" id="PF09924">
    <property type="entry name" value="LPG_synthase_C"/>
    <property type="match status" value="1"/>
</dbReference>
<evidence type="ECO:0000256" key="4">
    <source>
        <dbReference type="ARBA" id="ARBA00022475"/>
    </source>
</evidence>
<dbReference type="EC" id="6.1.1.6" evidence="19"/>
<evidence type="ECO:0000256" key="18">
    <source>
        <dbReference type="ARBA" id="ARBA00048573"/>
    </source>
</evidence>
<evidence type="ECO:0000256" key="16">
    <source>
        <dbReference type="ARBA" id="ARBA00024681"/>
    </source>
</evidence>
<evidence type="ECO:0000256" key="11">
    <source>
        <dbReference type="ARBA" id="ARBA00022989"/>
    </source>
</evidence>
<keyword evidence="7 20" id="KW-0812">Transmembrane</keyword>
<dbReference type="Pfam" id="PF00152">
    <property type="entry name" value="tRNA-synt_2"/>
    <property type="match status" value="1"/>
</dbReference>
<keyword evidence="14" id="KW-0046">Antibiotic resistance</keyword>
<dbReference type="NCBIfam" id="TIGR00499">
    <property type="entry name" value="lysS_bact"/>
    <property type="match status" value="1"/>
</dbReference>
<keyword evidence="13 19" id="KW-0030">Aminoacyl-tRNA synthetase</keyword>
<evidence type="ECO:0000256" key="14">
    <source>
        <dbReference type="ARBA" id="ARBA00023251"/>
    </source>
</evidence>
<keyword evidence="23" id="KW-1185">Reference proteome</keyword>
<keyword evidence="19" id="KW-0648">Protein biosynthesis</keyword>
<evidence type="ECO:0000256" key="5">
    <source>
        <dbReference type="ARBA" id="ARBA00022598"/>
    </source>
</evidence>
<dbReference type="SUPFAM" id="SSF55681">
    <property type="entry name" value="Class II aaRS and biotin synthetases"/>
    <property type="match status" value="1"/>
</dbReference>
<evidence type="ECO:0000256" key="7">
    <source>
        <dbReference type="ARBA" id="ARBA00022692"/>
    </source>
</evidence>
<proteinExistence type="inferred from homology"/>
<dbReference type="NCBIfam" id="NF001756">
    <property type="entry name" value="PRK00484.1"/>
    <property type="match status" value="1"/>
</dbReference>
<dbReference type="PANTHER" id="PTHR42918">
    <property type="entry name" value="LYSYL-TRNA SYNTHETASE"/>
    <property type="match status" value="1"/>
</dbReference>
<comment type="similarity">
    <text evidence="2">In the N-terminal section; belongs to the LPG synthetase family.</text>
</comment>
<comment type="similarity">
    <text evidence="3">In the C-terminal section; belongs to the class-II aminoacyl-tRNA synthetase family.</text>
</comment>
<dbReference type="InterPro" id="IPR031553">
    <property type="entry name" value="tRNA-synt_2_TM"/>
</dbReference>
<feature type="binding site" evidence="19">
    <location>
        <position position="999"/>
    </location>
    <ligand>
        <name>Mg(2+)</name>
        <dbReference type="ChEBI" id="CHEBI:18420"/>
        <label>1</label>
    </ligand>
</feature>
<dbReference type="InterPro" id="IPR018149">
    <property type="entry name" value="Lys-tRNA-synth_II_C"/>
</dbReference>
<organism evidence="22 23">
    <name type="scientific">Actinoplanes couchii</name>
    <dbReference type="NCBI Taxonomy" id="403638"/>
    <lineage>
        <taxon>Bacteria</taxon>
        <taxon>Bacillati</taxon>
        <taxon>Actinomycetota</taxon>
        <taxon>Actinomycetes</taxon>
        <taxon>Micromonosporales</taxon>
        <taxon>Micromonosporaceae</taxon>
        <taxon>Actinoplanes</taxon>
    </lineage>
</organism>
<dbReference type="Proteomes" id="UP000612282">
    <property type="component" value="Unassembled WGS sequence"/>
</dbReference>
<comment type="subunit">
    <text evidence="19">Homodimer.</text>
</comment>
<dbReference type="CDD" id="cd04322">
    <property type="entry name" value="LysRS_N"/>
    <property type="match status" value="1"/>
</dbReference>
<evidence type="ECO:0000256" key="2">
    <source>
        <dbReference type="ARBA" id="ARBA00005270"/>
    </source>
</evidence>
<feature type="transmembrane region" description="Helical" evidence="20">
    <location>
        <begin position="144"/>
        <end position="170"/>
    </location>
</feature>
<evidence type="ECO:0000256" key="8">
    <source>
        <dbReference type="ARBA" id="ARBA00022723"/>
    </source>
</evidence>
<dbReference type="PRINTS" id="PR00982">
    <property type="entry name" value="TRNASYNTHLYS"/>
</dbReference>
<dbReference type="InterPro" id="IPR045864">
    <property type="entry name" value="aa-tRNA-synth_II/BPL/LPL"/>
</dbReference>
<accession>A0ABQ3X7Z4</accession>
<comment type="catalytic activity">
    <reaction evidence="18 19">
        <text>tRNA(Lys) + L-lysine + ATP = L-lysyl-tRNA(Lys) + AMP + diphosphate</text>
        <dbReference type="Rhea" id="RHEA:20792"/>
        <dbReference type="Rhea" id="RHEA-COMP:9696"/>
        <dbReference type="Rhea" id="RHEA-COMP:9697"/>
        <dbReference type="ChEBI" id="CHEBI:30616"/>
        <dbReference type="ChEBI" id="CHEBI:32551"/>
        <dbReference type="ChEBI" id="CHEBI:33019"/>
        <dbReference type="ChEBI" id="CHEBI:78442"/>
        <dbReference type="ChEBI" id="CHEBI:78529"/>
        <dbReference type="ChEBI" id="CHEBI:456215"/>
        <dbReference type="EC" id="6.1.1.6"/>
    </reaction>
</comment>
<dbReference type="InterPro" id="IPR006195">
    <property type="entry name" value="aa-tRNA-synth_II"/>
</dbReference>
<dbReference type="InterPro" id="IPR002313">
    <property type="entry name" value="Lys-tRNA-ligase_II"/>
</dbReference>
<keyword evidence="15" id="KW-0511">Multifunctional enzyme</keyword>
<dbReference type="SUPFAM" id="SSF50249">
    <property type="entry name" value="Nucleic acid-binding proteins"/>
    <property type="match status" value="1"/>
</dbReference>
<evidence type="ECO:0000256" key="19">
    <source>
        <dbReference type="HAMAP-Rule" id="MF_00252"/>
    </source>
</evidence>
<dbReference type="PANTHER" id="PTHR42918:SF15">
    <property type="entry name" value="LYSINE--TRNA LIGASE, CHLOROPLASTIC_MITOCHONDRIAL"/>
    <property type="match status" value="1"/>
</dbReference>
<evidence type="ECO:0000313" key="22">
    <source>
        <dbReference type="EMBL" id="GID54631.1"/>
    </source>
</evidence>
<keyword evidence="5 19" id="KW-0436">Ligase</keyword>
<keyword evidence="8 19" id="KW-0479">Metal-binding</keyword>
<evidence type="ECO:0000313" key="23">
    <source>
        <dbReference type="Proteomes" id="UP000612282"/>
    </source>
</evidence>
<evidence type="ECO:0000256" key="15">
    <source>
        <dbReference type="ARBA" id="ARBA00023268"/>
    </source>
</evidence>
<dbReference type="PROSITE" id="PS50862">
    <property type="entry name" value="AA_TRNA_LIGASE_II"/>
    <property type="match status" value="1"/>
</dbReference>
<evidence type="ECO:0000256" key="20">
    <source>
        <dbReference type="SAM" id="Phobius"/>
    </source>
</evidence>
<comment type="similarity">
    <text evidence="19">Belongs to the class-II aminoacyl-tRNA synthetase family.</text>
</comment>
<feature type="binding site" evidence="19">
    <location>
        <position position="1006"/>
    </location>
    <ligand>
        <name>Mg(2+)</name>
        <dbReference type="ChEBI" id="CHEBI:18420"/>
        <label>1</label>
    </ligand>
</feature>
<feature type="transmembrane region" description="Helical" evidence="20">
    <location>
        <begin position="47"/>
        <end position="64"/>
    </location>
</feature>
<feature type="domain" description="Aminoacyl-transfer RNA synthetases class-II family profile" evidence="21">
    <location>
        <begin position="777"/>
        <end position="1086"/>
    </location>
</feature>
<feature type="transmembrane region" description="Helical" evidence="20">
    <location>
        <begin position="71"/>
        <end position="97"/>
    </location>
</feature>
<dbReference type="RefSeq" id="WP_239145179.1">
    <property type="nucleotide sequence ID" value="NZ_BAAAQE010000036.1"/>
</dbReference>
<keyword evidence="19" id="KW-0460">Magnesium</keyword>
<protein>
    <recommendedName>
        <fullName evidence="19">Lysine--tRNA ligase</fullName>
        <ecNumber evidence="19">6.1.1.6</ecNumber>
    </recommendedName>
    <alternativeName>
        <fullName evidence="19">Lysyl-tRNA synthetase</fullName>
        <shortName evidence="19">LysRS</shortName>
    </alternativeName>
</protein>
<evidence type="ECO:0000256" key="13">
    <source>
        <dbReference type="ARBA" id="ARBA00023146"/>
    </source>
</evidence>
<dbReference type="HAMAP" id="MF_00252">
    <property type="entry name" value="Lys_tRNA_synth_class2"/>
    <property type="match status" value="1"/>
</dbReference>
<evidence type="ECO:0000256" key="12">
    <source>
        <dbReference type="ARBA" id="ARBA00023098"/>
    </source>
</evidence>
<dbReference type="NCBIfam" id="NF002821">
    <property type="entry name" value="PRK02983.1"/>
    <property type="match status" value="1"/>
</dbReference>
<gene>
    <name evidence="22" type="primary">lysS_1</name>
    <name evidence="19" type="synonym">lysS</name>
    <name evidence="22" type="ORF">Aco03nite_030350</name>
</gene>
<dbReference type="Pfam" id="PF01336">
    <property type="entry name" value="tRNA_anti-codon"/>
    <property type="match status" value="1"/>
</dbReference>
<evidence type="ECO:0000256" key="3">
    <source>
        <dbReference type="ARBA" id="ARBA00009968"/>
    </source>
</evidence>
<comment type="cofactor">
    <cofactor evidence="19">
        <name>Mg(2+)</name>
        <dbReference type="ChEBI" id="CHEBI:18420"/>
    </cofactor>
    <text evidence="19">Binds 3 Mg(2+) ions per subunit.</text>
</comment>
<keyword evidence="10 19" id="KW-0067">ATP-binding</keyword>
<dbReference type="InterPro" id="IPR024320">
    <property type="entry name" value="LPG_synthase_C"/>
</dbReference>
<comment type="caution">
    <text evidence="22">The sequence shown here is derived from an EMBL/GenBank/DDBJ whole genome shotgun (WGS) entry which is preliminary data.</text>
</comment>
<evidence type="ECO:0000259" key="21">
    <source>
        <dbReference type="PROSITE" id="PS50862"/>
    </source>
</evidence>
<reference evidence="22 23" key="1">
    <citation type="submission" date="2021-01" db="EMBL/GenBank/DDBJ databases">
        <title>Whole genome shotgun sequence of Actinoplanes couchii NBRC 106145.</title>
        <authorList>
            <person name="Komaki H."/>
            <person name="Tamura T."/>
        </authorList>
    </citation>
    <scope>NUCLEOTIDE SEQUENCE [LARGE SCALE GENOMIC DNA]</scope>
    <source>
        <strain evidence="22 23">NBRC 106145</strain>
    </source>
</reference>
<keyword evidence="12" id="KW-0443">Lipid metabolism</keyword>
<keyword evidence="11 20" id="KW-1133">Transmembrane helix</keyword>
<feature type="transmembrane region" description="Helical" evidence="20">
    <location>
        <begin position="112"/>
        <end position="132"/>
    </location>
</feature>
<keyword evidence="20" id="KW-0472">Membrane</keyword>
<dbReference type="GO" id="GO:0016874">
    <property type="term" value="F:ligase activity"/>
    <property type="evidence" value="ECO:0007669"/>
    <property type="project" value="UniProtKB-KW"/>
</dbReference>
<keyword evidence="6" id="KW-0808">Transferase</keyword>
<comment type="catalytic activity">
    <reaction evidence="17">
        <text>L-lysyl-tRNA(Lys) + a 1,2-diacyl-sn-glycero-3-phospho-(1'-sn-glycerol) = a 1,2-diacyl-sn-glycero-3-phospho-1'-(3'-O-L-lysyl)-sn-glycerol + tRNA(Lys)</text>
        <dbReference type="Rhea" id="RHEA:10668"/>
        <dbReference type="Rhea" id="RHEA-COMP:9696"/>
        <dbReference type="Rhea" id="RHEA-COMP:9697"/>
        <dbReference type="ChEBI" id="CHEBI:64716"/>
        <dbReference type="ChEBI" id="CHEBI:75792"/>
        <dbReference type="ChEBI" id="CHEBI:78442"/>
        <dbReference type="ChEBI" id="CHEBI:78529"/>
        <dbReference type="EC" id="2.3.2.3"/>
    </reaction>
</comment>
<evidence type="ECO:0000256" key="6">
    <source>
        <dbReference type="ARBA" id="ARBA00022679"/>
    </source>
</evidence>
<feature type="transmembrane region" description="Helical" evidence="20">
    <location>
        <begin position="206"/>
        <end position="229"/>
    </location>
</feature>
<evidence type="ECO:0000256" key="9">
    <source>
        <dbReference type="ARBA" id="ARBA00022741"/>
    </source>
</evidence>
<dbReference type="Pfam" id="PF16995">
    <property type="entry name" value="tRNA-synt_2_TM"/>
    <property type="match status" value="1"/>
</dbReference>